<protein>
    <recommendedName>
        <fullName evidence="3">BTB domain-containing protein</fullName>
    </recommendedName>
</protein>
<dbReference type="AlphaFoldDB" id="A0A371D8Z6"/>
<gene>
    <name evidence="1" type="ORF">OH76DRAFT_1483489</name>
</gene>
<evidence type="ECO:0000313" key="2">
    <source>
        <dbReference type="Proteomes" id="UP000256964"/>
    </source>
</evidence>
<reference evidence="1 2" key="1">
    <citation type="journal article" date="2018" name="Biotechnol. Biofuels">
        <title>Integrative visual omics of the white-rot fungus Polyporus brumalis exposes the biotechnological potential of its oxidative enzymes for delignifying raw plant biomass.</title>
        <authorList>
            <person name="Miyauchi S."/>
            <person name="Rancon A."/>
            <person name="Drula E."/>
            <person name="Hage H."/>
            <person name="Chaduli D."/>
            <person name="Favel A."/>
            <person name="Grisel S."/>
            <person name="Henrissat B."/>
            <person name="Herpoel-Gimbert I."/>
            <person name="Ruiz-Duenas F.J."/>
            <person name="Chevret D."/>
            <person name="Hainaut M."/>
            <person name="Lin J."/>
            <person name="Wang M."/>
            <person name="Pangilinan J."/>
            <person name="Lipzen A."/>
            <person name="Lesage-Meessen L."/>
            <person name="Navarro D."/>
            <person name="Riley R."/>
            <person name="Grigoriev I.V."/>
            <person name="Zhou S."/>
            <person name="Raouche S."/>
            <person name="Rosso M.N."/>
        </authorList>
    </citation>
    <scope>NUCLEOTIDE SEQUENCE [LARGE SCALE GENOMIC DNA]</scope>
    <source>
        <strain evidence="1 2">BRFM 1820</strain>
    </source>
</reference>
<keyword evidence="2" id="KW-1185">Reference proteome</keyword>
<accession>A0A371D8Z6</accession>
<name>A0A371D8Z6_9APHY</name>
<sequence length="223" mass="24992">MLMKRDGEFCGVLATHSPVFWELFNQDNPIPVVSINGKDGVPCPVVTLTDSPEDLRHILRVYIPPRNVSMLVEKDPSFAMISAYMRLGKKYNMASLYEQSLDFLKIYYPTTLEVWLEAPEWDPRGWLSTQLIGIINLARLTRELALLPAAFISSTTLSSIARGFTREDGSQETLTPEDLDICFRTKTALRKASIKVLLDTLSPVVAPTCETAGSCRLTLFEAF</sequence>
<organism evidence="1 2">
    <name type="scientific">Lentinus brumalis</name>
    <dbReference type="NCBI Taxonomy" id="2498619"/>
    <lineage>
        <taxon>Eukaryota</taxon>
        <taxon>Fungi</taxon>
        <taxon>Dikarya</taxon>
        <taxon>Basidiomycota</taxon>
        <taxon>Agaricomycotina</taxon>
        <taxon>Agaricomycetes</taxon>
        <taxon>Polyporales</taxon>
        <taxon>Polyporaceae</taxon>
        <taxon>Lentinus</taxon>
    </lineage>
</organism>
<evidence type="ECO:0008006" key="3">
    <source>
        <dbReference type="Google" id="ProtNLM"/>
    </source>
</evidence>
<proteinExistence type="predicted"/>
<dbReference type="STRING" id="139420.A0A371D8Z6"/>
<dbReference type="EMBL" id="KZ857408">
    <property type="protein sequence ID" value="RDX48998.1"/>
    <property type="molecule type" value="Genomic_DNA"/>
</dbReference>
<dbReference type="Proteomes" id="UP000256964">
    <property type="component" value="Unassembled WGS sequence"/>
</dbReference>
<dbReference type="OrthoDB" id="3036049at2759"/>
<evidence type="ECO:0000313" key="1">
    <source>
        <dbReference type="EMBL" id="RDX48998.1"/>
    </source>
</evidence>